<dbReference type="Gene3D" id="3.90.70.80">
    <property type="match status" value="1"/>
</dbReference>
<dbReference type="OrthoDB" id="5963957at2759"/>
<accession>A0A913YG07</accession>
<evidence type="ECO:0000313" key="4">
    <source>
        <dbReference type="EnsemblMetazoa" id="XP_028513984.1"/>
    </source>
</evidence>
<feature type="chain" id="PRO_5037846872" description="OTU domain-containing protein" evidence="2">
    <location>
        <begin position="19"/>
        <end position="998"/>
    </location>
</feature>
<evidence type="ECO:0000256" key="1">
    <source>
        <dbReference type="SAM" id="MobiDB-lite"/>
    </source>
</evidence>
<evidence type="ECO:0000259" key="3">
    <source>
        <dbReference type="PROSITE" id="PS50802"/>
    </source>
</evidence>
<dbReference type="RefSeq" id="XP_028513984.1">
    <property type="nucleotide sequence ID" value="XM_028658183.1"/>
</dbReference>
<evidence type="ECO:0000313" key="5">
    <source>
        <dbReference type="Proteomes" id="UP000887567"/>
    </source>
</evidence>
<dbReference type="EnsemblMetazoa" id="XM_028658183.1">
    <property type="protein sequence ID" value="XP_028513984.1"/>
    <property type="gene ID" value="LOC114574761"/>
</dbReference>
<dbReference type="AlphaFoldDB" id="A0A913YG07"/>
<keyword evidence="2" id="KW-0732">Signal</keyword>
<dbReference type="CDD" id="cd22744">
    <property type="entry name" value="OTU"/>
    <property type="match status" value="1"/>
</dbReference>
<proteinExistence type="predicted"/>
<evidence type="ECO:0000256" key="2">
    <source>
        <dbReference type="SAM" id="SignalP"/>
    </source>
</evidence>
<dbReference type="SUPFAM" id="SSF54001">
    <property type="entry name" value="Cysteine proteinases"/>
    <property type="match status" value="1"/>
</dbReference>
<dbReference type="GeneID" id="114574761"/>
<dbReference type="Proteomes" id="UP000887567">
    <property type="component" value="Unplaced"/>
</dbReference>
<dbReference type="InterPro" id="IPR038765">
    <property type="entry name" value="Papain-like_cys_pep_sf"/>
</dbReference>
<dbReference type="InterPro" id="IPR003323">
    <property type="entry name" value="OTU_dom"/>
</dbReference>
<feature type="signal peptide" evidence="2">
    <location>
        <begin position="1"/>
        <end position="18"/>
    </location>
</feature>
<reference evidence="4" key="1">
    <citation type="submission" date="2022-11" db="UniProtKB">
        <authorList>
            <consortium name="EnsemblMetazoa"/>
        </authorList>
    </citation>
    <scope>IDENTIFICATION</scope>
</reference>
<organism evidence="4 5">
    <name type="scientific">Exaiptasia diaphana</name>
    <name type="common">Tropical sea anemone</name>
    <name type="synonym">Aiptasia pulchella</name>
    <dbReference type="NCBI Taxonomy" id="2652724"/>
    <lineage>
        <taxon>Eukaryota</taxon>
        <taxon>Metazoa</taxon>
        <taxon>Cnidaria</taxon>
        <taxon>Anthozoa</taxon>
        <taxon>Hexacorallia</taxon>
        <taxon>Actiniaria</taxon>
        <taxon>Aiptasiidae</taxon>
        <taxon>Exaiptasia</taxon>
    </lineage>
</organism>
<feature type="region of interest" description="Disordered" evidence="1">
    <location>
        <begin position="878"/>
        <end position="908"/>
    </location>
</feature>
<dbReference type="PROSITE" id="PS50802">
    <property type="entry name" value="OTU"/>
    <property type="match status" value="1"/>
</dbReference>
<sequence>MLTTTKVYFFILITNVLAYEFSQIQITKLIRATDEFEAHLIAGGVVSKPSVIIPMSSQDEQDTKEAYFMLPYILFDPMEQFQSCKDGRIKLFCHLCHDEGKVTLLQRGPKGSWNNARKKRSNPRLIFDIEGPVLLVSKIYRCSNGHDVPASCCSTPLMEYLPSHMLFMLTHRSGMTIRLMQDIEDMLDNGLAIVAVEEIIQKRYKRSQNTMLIRFLTDRKELKGHRSLTFIESDYTVGEAFPFPGRSLITSFYYGMFLKNEQHYERVRNAIAPPLWISCDHTFKSATNIGFEREEDGAWITKYSSLFCILNEKGQVIRWKFALTDSFDDIKPLFESLARDVQEKGYTISAVYIDNCCKWRHQLSTVFPGVPVKLDLFHAVQRVTKKLSKRSATFSDMCRDYSLVFREQYDQGKERTSPTPNSNELMANLNRFIEKWKTVKTSSGSLIMNKEILKEIRNIQCHIRKGCLSNIPPGCGTSRNERLHRELKKTAVKNRIGVDLAKARLERIIYNENRKKNTSLPSLEETVIEDIKTNSYSANICSVPCIDSPNDCREVDIKMNLKEMNTSQISTMQATISNLMNKCNDLSDGSESESDETPFSAHKNSLSILRDALQLCKIAAFLKGKLGTKVFDYKDIPKCTVPQTTSREEGKLGDSDDMKTKIKNIATSWGFECQPVIGDGNCLFTSVATQLSNLALDVNDGLTAHLINMGFHENLSVNEIAIHLRNKVVEELQGEREEYYQQFLPINVDVVVEAEQLRELAITPDELQPSNHYITLAFNPTGPGHYDVLVTTSGSSTEANLNESSKTVQINEIATKAPMKETLKERKLCRCGEKDKHKKGSSRRKYKSRCNCIQKYGACMKTCKCAKRCGELNCGGNEGAGAEKQSRRKRTRPMNSKNTSTPKKPKTAAGIDEKEIGLNVLEFFVLHAILLHTKNENGFFCDIYYCNKIYSSIVNLVSSFAFLRCLPIFKHSLKMLSDEKKRIEGKIHRSNEMQSKRE</sequence>
<protein>
    <recommendedName>
        <fullName evidence="3">OTU domain-containing protein</fullName>
    </recommendedName>
</protein>
<name>A0A913YG07_EXADI</name>
<feature type="domain" description="OTU" evidence="3">
    <location>
        <begin position="671"/>
        <end position="792"/>
    </location>
</feature>
<dbReference type="KEGG" id="epa:114574761"/>
<keyword evidence="5" id="KW-1185">Reference proteome</keyword>